<evidence type="ECO:0000313" key="3">
    <source>
        <dbReference type="EMBL" id="KAF7328820.1"/>
    </source>
</evidence>
<comment type="caution">
    <text evidence="3">The sequence shown here is derived from an EMBL/GenBank/DDBJ whole genome shotgun (WGS) entry which is preliminary data.</text>
</comment>
<protein>
    <recommendedName>
        <fullName evidence="5">F-box domain-containing protein</fullName>
    </recommendedName>
</protein>
<keyword evidence="2" id="KW-1133">Transmembrane helix</keyword>
<dbReference type="Proteomes" id="UP000620124">
    <property type="component" value="Unassembled WGS sequence"/>
</dbReference>
<evidence type="ECO:0008006" key="5">
    <source>
        <dbReference type="Google" id="ProtNLM"/>
    </source>
</evidence>
<feature type="coiled-coil region" evidence="1">
    <location>
        <begin position="3"/>
        <end position="37"/>
    </location>
</feature>
<dbReference type="SUPFAM" id="SSF52047">
    <property type="entry name" value="RNI-like"/>
    <property type="match status" value="1"/>
</dbReference>
<keyword evidence="1" id="KW-0175">Coiled coil</keyword>
<feature type="transmembrane region" description="Helical" evidence="2">
    <location>
        <begin position="75"/>
        <end position="97"/>
    </location>
</feature>
<name>A0A8H6U0C1_9AGAR</name>
<dbReference type="EMBL" id="JACAZI010000034">
    <property type="protein sequence ID" value="KAF7328820.1"/>
    <property type="molecule type" value="Genomic_DNA"/>
</dbReference>
<reference evidence="3" key="1">
    <citation type="submission" date="2020-05" db="EMBL/GenBank/DDBJ databases">
        <title>Mycena genomes resolve the evolution of fungal bioluminescence.</title>
        <authorList>
            <person name="Tsai I.J."/>
        </authorList>
    </citation>
    <scope>NUCLEOTIDE SEQUENCE</scope>
    <source>
        <strain evidence="3">CCC161011</strain>
    </source>
</reference>
<accession>A0A8H6U0C1</accession>
<proteinExistence type="predicted"/>
<keyword evidence="2" id="KW-0812">Transmembrane</keyword>
<gene>
    <name evidence="3" type="ORF">MVEN_02510900</name>
</gene>
<keyword evidence="4" id="KW-1185">Reference proteome</keyword>
<evidence type="ECO:0000256" key="2">
    <source>
        <dbReference type="SAM" id="Phobius"/>
    </source>
</evidence>
<sequence>MSVADLQARISKLSVEIDVQKEVLKKLEQDKILAQRQLNAVRDPVARLPLEISSEIFLQSLSLIPQSRALQGSMLLLNICTAWSAIALSATTLWATLHIPSPCPKGLEELLPIWIKRARNHPLSVFLVGNQLDPGVAIIIWGHGSQLKHLEIQGDDEGNRVDLFGGVTPEPFPLLETLTIRELLRLAPNLVECIFERMSPVLGLVSIDEPIILPKLRRLMFRTSAEYSDSDDDLLESLTLPALRSLSLPMQDVPADEVASFLTRSSPPLEELIVGNRYTRHDLIQLPGCLRLIPTLTRFSFSGKSSVIVLDFLDALKDSSLLPLLRSLTLHFYASQITNLFWTILLRVLSARRTQLQTADIQLNDNPLGWDSLMPTELVLDALRELVADGMHIHIGADELSSSAHRDLNSSKCGVTS</sequence>
<evidence type="ECO:0000256" key="1">
    <source>
        <dbReference type="SAM" id="Coils"/>
    </source>
</evidence>
<keyword evidence="2" id="KW-0472">Membrane</keyword>
<dbReference type="OrthoDB" id="2840257at2759"/>
<dbReference type="AlphaFoldDB" id="A0A8H6U0C1"/>
<evidence type="ECO:0000313" key="4">
    <source>
        <dbReference type="Proteomes" id="UP000620124"/>
    </source>
</evidence>
<organism evidence="3 4">
    <name type="scientific">Mycena venus</name>
    <dbReference type="NCBI Taxonomy" id="2733690"/>
    <lineage>
        <taxon>Eukaryota</taxon>
        <taxon>Fungi</taxon>
        <taxon>Dikarya</taxon>
        <taxon>Basidiomycota</taxon>
        <taxon>Agaricomycotina</taxon>
        <taxon>Agaricomycetes</taxon>
        <taxon>Agaricomycetidae</taxon>
        <taxon>Agaricales</taxon>
        <taxon>Marasmiineae</taxon>
        <taxon>Mycenaceae</taxon>
        <taxon>Mycena</taxon>
    </lineage>
</organism>